<keyword evidence="1" id="KW-0479">Metal-binding</keyword>
<dbReference type="InterPro" id="IPR044289">
    <property type="entry name" value="ATL67-70"/>
</dbReference>
<dbReference type="Pfam" id="PF13639">
    <property type="entry name" value="zf-RING_2"/>
    <property type="match status" value="1"/>
</dbReference>
<evidence type="ECO:0000256" key="3">
    <source>
        <dbReference type="SAM" id="Phobius"/>
    </source>
</evidence>
<dbReference type="GO" id="GO:0016740">
    <property type="term" value="F:transferase activity"/>
    <property type="evidence" value="ECO:0007669"/>
    <property type="project" value="InterPro"/>
</dbReference>
<evidence type="ECO:0000313" key="5">
    <source>
        <dbReference type="EMBL" id="KAK9129051.1"/>
    </source>
</evidence>
<keyword evidence="3" id="KW-0472">Membrane</keyword>
<dbReference type="Gene3D" id="3.30.40.10">
    <property type="entry name" value="Zinc/RING finger domain, C3HC4 (zinc finger)"/>
    <property type="match status" value="1"/>
</dbReference>
<dbReference type="EMBL" id="JBBNAF010000007">
    <property type="protein sequence ID" value="KAK9129051.1"/>
    <property type="molecule type" value="Genomic_DNA"/>
</dbReference>
<comment type="caution">
    <text evidence="5">The sequence shown here is derived from an EMBL/GenBank/DDBJ whole genome shotgun (WGS) entry which is preliminary data.</text>
</comment>
<keyword evidence="6" id="KW-1185">Reference proteome</keyword>
<dbReference type="PANTHER" id="PTHR46592">
    <property type="entry name" value="RING-H2 FINGER PROTEIN ATL67"/>
    <property type="match status" value="1"/>
</dbReference>
<keyword evidence="3" id="KW-1133">Transmembrane helix</keyword>
<dbReference type="AlphaFoldDB" id="A0AAP0J7T1"/>
<evidence type="ECO:0000313" key="6">
    <source>
        <dbReference type="Proteomes" id="UP001420932"/>
    </source>
</evidence>
<keyword evidence="3" id="KW-0812">Transmembrane</keyword>
<dbReference type="SUPFAM" id="SSF57850">
    <property type="entry name" value="RING/U-box"/>
    <property type="match status" value="1"/>
</dbReference>
<dbReference type="InterPro" id="IPR001841">
    <property type="entry name" value="Znf_RING"/>
</dbReference>
<reference evidence="5 6" key="1">
    <citation type="submission" date="2024-01" db="EMBL/GenBank/DDBJ databases">
        <title>Genome assemblies of Stephania.</title>
        <authorList>
            <person name="Yang L."/>
        </authorList>
    </citation>
    <scope>NUCLEOTIDE SEQUENCE [LARGE SCALE GENOMIC DNA]</scope>
    <source>
        <strain evidence="5">YNDBR</strain>
        <tissue evidence="5">Leaf</tissue>
    </source>
</reference>
<sequence length="176" mass="18494">MSSTPLPESANGVGLGYGIAIAVGILVLISTIMLTSYVCVKVKSSSHGGRHHHPDPPSRHGGAAATIGSSAEPAALVLGLDGATIMSFPETVLGESKRLPAGHSMDDDPCPICLLDYKPKQALRVMPDCNHCFHSDCIDQWLRMSATCPLCRTSPAPTPLATPLSELVPLALHHSR</sequence>
<feature type="domain" description="RING-type" evidence="4">
    <location>
        <begin position="110"/>
        <end position="152"/>
    </location>
</feature>
<evidence type="ECO:0000256" key="2">
    <source>
        <dbReference type="SAM" id="MobiDB-lite"/>
    </source>
</evidence>
<feature type="transmembrane region" description="Helical" evidence="3">
    <location>
        <begin position="15"/>
        <end position="40"/>
    </location>
</feature>
<dbReference type="PROSITE" id="PS50089">
    <property type="entry name" value="ZF_RING_2"/>
    <property type="match status" value="1"/>
</dbReference>
<dbReference type="CDD" id="cd16461">
    <property type="entry name" value="RING-H2_EL5-like"/>
    <property type="match status" value="1"/>
</dbReference>
<proteinExistence type="predicted"/>
<evidence type="ECO:0000256" key="1">
    <source>
        <dbReference type="PROSITE-ProRule" id="PRU00175"/>
    </source>
</evidence>
<dbReference type="GO" id="GO:0008270">
    <property type="term" value="F:zinc ion binding"/>
    <property type="evidence" value="ECO:0007669"/>
    <property type="project" value="UniProtKB-KW"/>
</dbReference>
<feature type="region of interest" description="Disordered" evidence="2">
    <location>
        <begin position="46"/>
        <end position="65"/>
    </location>
</feature>
<dbReference type="SMART" id="SM00184">
    <property type="entry name" value="RING"/>
    <property type="match status" value="1"/>
</dbReference>
<protein>
    <recommendedName>
        <fullName evidence="4">RING-type domain-containing protein</fullName>
    </recommendedName>
</protein>
<keyword evidence="1" id="KW-0863">Zinc-finger</keyword>
<organism evidence="5 6">
    <name type="scientific">Stephania yunnanensis</name>
    <dbReference type="NCBI Taxonomy" id="152371"/>
    <lineage>
        <taxon>Eukaryota</taxon>
        <taxon>Viridiplantae</taxon>
        <taxon>Streptophyta</taxon>
        <taxon>Embryophyta</taxon>
        <taxon>Tracheophyta</taxon>
        <taxon>Spermatophyta</taxon>
        <taxon>Magnoliopsida</taxon>
        <taxon>Ranunculales</taxon>
        <taxon>Menispermaceae</taxon>
        <taxon>Menispermoideae</taxon>
        <taxon>Cissampelideae</taxon>
        <taxon>Stephania</taxon>
    </lineage>
</organism>
<gene>
    <name evidence="5" type="ORF">Syun_017848</name>
</gene>
<dbReference type="PANTHER" id="PTHR46592:SF14">
    <property type="entry name" value="RING-TYPE DOMAIN-CONTAINING PROTEIN"/>
    <property type="match status" value="1"/>
</dbReference>
<keyword evidence="1" id="KW-0862">Zinc</keyword>
<dbReference type="GO" id="GO:0016567">
    <property type="term" value="P:protein ubiquitination"/>
    <property type="evidence" value="ECO:0007669"/>
    <property type="project" value="InterPro"/>
</dbReference>
<evidence type="ECO:0000259" key="4">
    <source>
        <dbReference type="PROSITE" id="PS50089"/>
    </source>
</evidence>
<dbReference type="InterPro" id="IPR013083">
    <property type="entry name" value="Znf_RING/FYVE/PHD"/>
</dbReference>
<name>A0AAP0J7T1_9MAGN</name>
<accession>A0AAP0J7T1</accession>
<dbReference type="Proteomes" id="UP001420932">
    <property type="component" value="Unassembled WGS sequence"/>
</dbReference>